<name>A0A506VCA6_9GAMM</name>
<dbReference type="InterPro" id="IPR043605">
    <property type="entry name" value="DUF883_C"/>
</dbReference>
<evidence type="ECO:0000259" key="2">
    <source>
        <dbReference type="Pfam" id="PF19029"/>
    </source>
</evidence>
<accession>A0A506VCA6</accession>
<dbReference type="EMBL" id="VHQI01000003">
    <property type="protein sequence ID" value="TPW43152.1"/>
    <property type="molecule type" value="Genomic_DNA"/>
</dbReference>
<comment type="caution">
    <text evidence="3">The sequence shown here is derived from an EMBL/GenBank/DDBJ whole genome shotgun (WGS) entry which is preliminary data.</text>
</comment>
<keyword evidence="1" id="KW-0812">Transmembrane</keyword>
<protein>
    <submittedName>
        <fullName evidence="3">CsbD family protein</fullName>
    </submittedName>
</protein>
<keyword evidence="4" id="KW-1185">Reference proteome</keyword>
<dbReference type="SUPFAM" id="SSF69047">
    <property type="entry name" value="Hypothetical protein YjbJ"/>
    <property type="match status" value="1"/>
</dbReference>
<feature type="domain" description="DUF883" evidence="2">
    <location>
        <begin position="56"/>
        <end position="82"/>
    </location>
</feature>
<dbReference type="Proteomes" id="UP000319523">
    <property type="component" value="Unassembled WGS sequence"/>
</dbReference>
<keyword evidence="1" id="KW-1133">Transmembrane helix</keyword>
<evidence type="ECO:0000256" key="1">
    <source>
        <dbReference type="SAM" id="Phobius"/>
    </source>
</evidence>
<dbReference type="Pfam" id="PF19029">
    <property type="entry name" value="DUF883_C"/>
    <property type="match status" value="1"/>
</dbReference>
<dbReference type="RefSeq" id="WP_141175330.1">
    <property type="nucleotide sequence ID" value="NZ_JBHUFX010000013.1"/>
</dbReference>
<evidence type="ECO:0000313" key="3">
    <source>
        <dbReference type="EMBL" id="TPW43152.1"/>
    </source>
</evidence>
<dbReference type="InterPro" id="IPR036629">
    <property type="entry name" value="YjbJ_sf"/>
</dbReference>
<organism evidence="3 4">
    <name type="scientific">Mixta tenebrionis</name>
    <dbReference type="NCBI Taxonomy" id="2562439"/>
    <lineage>
        <taxon>Bacteria</taxon>
        <taxon>Pseudomonadati</taxon>
        <taxon>Pseudomonadota</taxon>
        <taxon>Gammaproteobacteria</taxon>
        <taxon>Enterobacterales</taxon>
        <taxon>Erwiniaceae</taxon>
        <taxon>Mixta</taxon>
    </lineage>
</organism>
<dbReference type="AlphaFoldDB" id="A0A506VCA6"/>
<sequence>MSGKVEDKVREGVGRVQEAYGRATDNYDDRAEGAARKYANQASYAVRDAADTVRDQVSSNPLGGLAIAAAAGIVLGYLLGRR</sequence>
<dbReference type="OrthoDB" id="6462367at2"/>
<proteinExistence type="predicted"/>
<evidence type="ECO:0000313" key="4">
    <source>
        <dbReference type="Proteomes" id="UP000319523"/>
    </source>
</evidence>
<gene>
    <name evidence="3" type="ORF">FKM52_06185</name>
</gene>
<feature type="transmembrane region" description="Helical" evidence="1">
    <location>
        <begin position="62"/>
        <end position="80"/>
    </location>
</feature>
<reference evidence="3 4" key="1">
    <citation type="submission" date="2019-06" db="EMBL/GenBank/DDBJ databases">
        <authorList>
            <person name="Yang Y."/>
        </authorList>
    </citation>
    <scope>NUCLEOTIDE SEQUENCE [LARGE SCALE GENOMIC DNA]</scope>
    <source>
        <strain evidence="3 4">BIT-26</strain>
    </source>
</reference>
<keyword evidence="1" id="KW-0472">Membrane</keyword>
<dbReference type="Gene3D" id="1.10.1470.10">
    <property type="entry name" value="YjbJ"/>
    <property type="match status" value="1"/>
</dbReference>